<evidence type="ECO:0000313" key="2">
    <source>
        <dbReference type="Proteomes" id="UP000308600"/>
    </source>
</evidence>
<gene>
    <name evidence="1" type="ORF">BDN72DRAFT_835995</name>
</gene>
<reference evidence="1 2" key="1">
    <citation type="journal article" date="2019" name="Nat. Ecol. Evol.">
        <title>Megaphylogeny resolves global patterns of mushroom evolution.</title>
        <authorList>
            <person name="Varga T."/>
            <person name="Krizsan K."/>
            <person name="Foldi C."/>
            <person name="Dima B."/>
            <person name="Sanchez-Garcia M."/>
            <person name="Sanchez-Ramirez S."/>
            <person name="Szollosi G.J."/>
            <person name="Szarkandi J.G."/>
            <person name="Papp V."/>
            <person name="Albert L."/>
            <person name="Andreopoulos W."/>
            <person name="Angelini C."/>
            <person name="Antonin V."/>
            <person name="Barry K.W."/>
            <person name="Bougher N.L."/>
            <person name="Buchanan P."/>
            <person name="Buyck B."/>
            <person name="Bense V."/>
            <person name="Catcheside P."/>
            <person name="Chovatia M."/>
            <person name="Cooper J."/>
            <person name="Damon W."/>
            <person name="Desjardin D."/>
            <person name="Finy P."/>
            <person name="Geml J."/>
            <person name="Haridas S."/>
            <person name="Hughes K."/>
            <person name="Justo A."/>
            <person name="Karasinski D."/>
            <person name="Kautmanova I."/>
            <person name="Kiss B."/>
            <person name="Kocsube S."/>
            <person name="Kotiranta H."/>
            <person name="LaButti K.M."/>
            <person name="Lechner B.E."/>
            <person name="Liimatainen K."/>
            <person name="Lipzen A."/>
            <person name="Lukacs Z."/>
            <person name="Mihaltcheva S."/>
            <person name="Morgado L.N."/>
            <person name="Niskanen T."/>
            <person name="Noordeloos M.E."/>
            <person name="Ohm R.A."/>
            <person name="Ortiz-Santana B."/>
            <person name="Ovrebo C."/>
            <person name="Racz N."/>
            <person name="Riley R."/>
            <person name="Savchenko A."/>
            <person name="Shiryaev A."/>
            <person name="Soop K."/>
            <person name="Spirin V."/>
            <person name="Szebenyi C."/>
            <person name="Tomsovsky M."/>
            <person name="Tulloss R.E."/>
            <person name="Uehling J."/>
            <person name="Grigoriev I.V."/>
            <person name="Vagvolgyi C."/>
            <person name="Papp T."/>
            <person name="Martin F.M."/>
            <person name="Miettinen O."/>
            <person name="Hibbett D.S."/>
            <person name="Nagy L.G."/>
        </authorList>
    </citation>
    <scope>NUCLEOTIDE SEQUENCE [LARGE SCALE GENOMIC DNA]</scope>
    <source>
        <strain evidence="1 2">NL-1719</strain>
    </source>
</reference>
<accession>A0ACD3B4E7</accession>
<sequence length="72" mass="8223">MASHFVLPPSLLSSTGHGIQPFFTHAYHLFVTPFFNAQSPHADEIHNTNKNKKQHGCHNPKRQHVSPKELRE</sequence>
<keyword evidence="2" id="KW-1185">Reference proteome</keyword>
<dbReference type="EMBL" id="ML208283">
    <property type="protein sequence ID" value="TFK72675.1"/>
    <property type="molecule type" value="Genomic_DNA"/>
</dbReference>
<name>A0ACD3B4E7_9AGAR</name>
<dbReference type="Proteomes" id="UP000308600">
    <property type="component" value="Unassembled WGS sequence"/>
</dbReference>
<organism evidence="1 2">
    <name type="scientific">Pluteus cervinus</name>
    <dbReference type="NCBI Taxonomy" id="181527"/>
    <lineage>
        <taxon>Eukaryota</taxon>
        <taxon>Fungi</taxon>
        <taxon>Dikarya</taxon>
        <taxon>Basidiomycota</taxon>
        <taxon>Agaricomycotina</taxon>
        <taxon>Agaricomycetes</taxon>
        <taxon>Agaricomycetidae</taxon>
        <taxon>Agaricales</taxon>
        <taxon>Pluteineae</taxon>
        <taxon>Pluteaceae</taxon>
        <taxon>Pluteus</taxon>
    </lineage>
</organism>
<proteinExistence type="predicted"/>
<protein>
    <submittedName>
        <fullName evidence="1">Uncharacterized protein</fullName>
    </submittedName>
</protein>
<evidence type="ECO:0000313" key="1">
    <source>
        <dbReference type="EMBL" id="TFK72675.1"/>
    </source>
</evidence>